<dbReference type="Gene3D" id="1.20.1250.20">
    <property type="entry name" value="MFS general substrate transporter like domains"/>
    <property type="match status" value="1"/>
</dbReference>
<evidence type="ECO:0000256" key="9">
    <source>
        <dbReference type="SAM" id="Phobius"/>
    </source>
</evidence>
<dbReference type="PANTHER" id="PTHR45527">
    <property type="entry name" value="NONRIBOSOMAL PEPTIDE SYNTHETASE"/>
    <property type="match status" value="1"/>
</dbReference>
<feature type="transmembrane region" description="Helical" evidence="9">
    <location>
        <begin position="1733"/>
        <end position="1756"/>
    </location>
</feature>
<dbReference type="Proteomes" id="UP001230426">
    <property type="component" value="Unassembled WGS sequence"/>
</dbReference>
<keyword evidence="13" id="KW-1185">Reference proteome</keyword>
<keyword evidence="6 9" id="KW-1133">Transmembrane helix</keyword>
<dbReference type="CDD" id="cd19531">
    <property type="entry name" value="LCL_NRPS-like"/>
    <property type="match status" value="1"/>
</dbReference>
<dbReference type="InterPro" id="IPR025110">
    <property type="entry name" value="AMP-bd_C"/>
</dbReference>
<feature type="transmembrane region" description="Helical" evidence="9">
    <location>
        <begin position="1698"/>
        <end position="1721"/>
    </location>
</feature>
<evidence type="ECO:0000256" key="8">
    <source>
        <dbReference type="SAM" id="MobiDB-lite"/>
    </source>
</evidence>
<dbReference type="SUPFAM" id="SSF103473">
    <property type="entry name" value="MFS general substrate transporter"/>
    <property type="match status" value="1"/>
</dbReference>
<feature type="transmembrane region" description="Helical" evidence="9">
    <location>
        <begin position="1614"/>
        <end position="1638"/>
    </location>
</feature>
<dbReference type="InterPro" id="IPR036259">
    <property type="entry name" value="MFS_trans_sf"/>
</dbReference>
<dbReference type="CDD" id="cd17646">
    <property type="entry name" value="A_NRPS_AB3403-like"/>
    <property type="match status" value="1"/>
</dbReference>
<dbReference type="InterPro" id="IPR020802">
    <property type="entry name" value="TesA-like"/>
</dbReference>
<feature type="region of interest" description="Disordered" evidence="8">
    <location>
        <begin position="1"/>
        <end position="24"/>
    </location>
</feature>
<dbReference type="InterPro" id="IPR029058">
    <property type="entry name" value="AB_hydrolase_fold"/>
</dbReference>
<dbReference type="Gene3D" id="3.30.559.30">
    <property type="entry name" value="Nonribosomal peptide synthetase, condensation domain"/>
    <property type="match status" value="1"/>
</dbReference>
<dbReference type="SUPFAM" id="SSF53474">
    <property type="entry name" value="alpha/beta-Hydrolases"/>
    <property type="match status" value="1"/>
</dbReference>
<feature type="transmembrane region" description="Helical" evidence="9">
    <location>
        <begin position="1494"/>
        <end position="1514"/>
    </location>
</feature>
<evidence type="ECO:0000256" key="2">
    <source>
        <dbReference type="ARBA" id="ARBA00004651"/>
    </source>
</evidence>
<comment type="caution">
    <text evidence="12">The sequence shown here is derived from an EMBL/GenBank/DDBJ whole genome shotgun (WGS) entry which is preliminary data.</text>
</comment>
<evidence type="ECO:0000259" key="11">
    <source>
        <dbReference type="PROSITE" id="PS50850"/>
    </source>
</evidence>
<dbReference type="Gene3D" id="3.40.50.980">
    <property type="match status" value="2"/>
</dbReference>
<reference evidence="12 13" key="1">
    <citation type="submission" date="2023-07" db="EMBL/GenBank/DDBJ databases">
        <title>Sequencing the genomes of 1000 actinobacteria strains.</title>
        <authorList>
            <person name="Klenk H.-P."/>
        </authorList>
    </citation>
    <scope>NUCLEOTIDE SEQUENCE [LARGE SCALE GENOMIC DNA]</scope>
    <source>
        <strain evidence="12 13">DSM 44109</strain>
    </source>
</reference>
<dbReference type="Pfam" id="PF07690">
    <property type="entry name" value="MFS_1"/>
    <property type="match status" value="1"/>
</dbReference>
<dbReference type="InterPro" id="IPR006162">
    <property type="entry name" value="Ppantetheine_attach_site"/>
</dbReference>
<dbReference type="SUPFAM" id="SSF56801">
    <property type="entry name" value="Acetyl-CoA synthetase-like"/>
    <property type="match status" value="1"/>
</dbReference>
<dbReference type="Gene3D" id="2.30.38.10">
    <property type="entry name" value="Luciferase, Domain 3"/>
    <property type="match status" value="1"/>
</dbReference>
<dbReference type="PROSITE" id="PS50075">
    <property type="entry name" value="CARRIER"/>
    <property type="match status" value="1"/>
</dbReference>
<dbReference type="SMART" id="SM00823">
    <property type="entry name" value="PKS_PP"/>
    <property type="match status" value="1"/>
</dbReference>
<dbReference type="InterPro" id="IPR023213">
    <property type="entry name" value="CAT-like_dom_sf"/>
</dbReference>
<evidence type="ECO:0000256" key="5">
    <source>
        <dbReference type="ARBA" id="ARBA00022692"/>
    </source>
</evidence>
<evidence type="ECO:0000259" key="10">
    <source>
        <dbReference type="PROSITE" id="PS50075"/>
    </source>
</evidence>
<dbReference type="Pfam" id="PF00550">
    <property type="entry name" value="PP-binding"/>
    <property type="match status" value="1"/>
</dbReference>
<evidence type="ECO:0000256" key="1">
    <source>
        <dbReference type="ARBA" id="ARBA00001957"/>
    </source>
</evidence>
<dbReference type="InterPro" id="IPR020845">
    <property type="entry name" value="AMP-binding_CS"/>
</dbReference>
<dbReference type="SUPFAM" id="SSF52777">
    <property type="entry name" value="CoA-dependent acyltransferases"/>
    <property type="match status" value="2"/>
</dbReference>
<dbReference type="InterPro" id="IPR000873">
    <property type="entry name" value="AMP-dep_synth/lig_dom"/>
</dbReference>
<feature type="domain" description="Carrier" evidence="10">
    <location>
        <begin position="1018"/>
        <end position="1096"/>
    </location>
</feature>
<feature type="compositionally biased region" description="Pro residues" evidence="8">
    <location>
        <begin position="1"/>
        <end position="15"/>
    </location>
</feature>
<keyword evidence="4" id="KW-0597">Phosphoprotein</keyword>
<dbReference type="InterPro" id="IPR001242">
    <property type="entry name" value="Condensation_dom"/>
</dbReference>
<dbReference type="Pfam" id="PF00975">
    <property type="entry name" value="Thioesterase"/>
    <property type="match status" value="1"/>
</dbReference>
<feature type="transmembrane region" description="Helical" evidence="9">
    <location>
        <begin position="1644"/>
        <end position="1666"/>
    </location>
</feature>
<evidence type="ECO:0000256" key="6">
    <source>
        <dbReference type="ARBA" id="ARBA00022989"/>
    </source>
</evidence>
<dbReference type="InterPro" id="IPR045851">
    <property type="entry name" value="AMP-bd_C_sf"/>
</dbReference>
<sequence>MTTTPETPPQPPLPAPAAASSAAARRALLEQRLRRRAATTVAPRPEGTAPPLSYQQERVWFMEQFAPGTSQYNIPVPMRLTGELDREVLERALQTLPVRHEALRMRFPADSDGRPTVHVEPSVAVPLRYVTADDEAAAQVLIDEAATEPFDLADGPLLRALLIRLADDDHRLLVTTHHIVGDGWSVDLLLRDLAAAYHAQRADTPVTLPALPIAYGDFAHWQRQTQTGPELDRQLQFWSDRLAGVPALELPADRPRPATQVFDGDWHIVDVDAELTGAVNRLSRERGATLFMTLLAAYQVLLARHSGQDDFAVGSSSAGRSLAELENVVGMFVNMLPMRARLGDDPTFDELLERTRVSVLDAFDHAEVPFEQLVNALGVPRDVSRSPVFQAMFALQNYQMGRISEAGSSDLRIAWLPMDLRATRFDIELHVIEVPDGLIVKFVYNTALFDEATVARMATRFVTLLRSVVAAPATPVSELPILDAEEQTLLVDVWNDTGAALDEAATLHGLIEDQVTRTPDAVAVTFEGRHLTYAELNKRANQVAHRLRDLGVGPETLVGVYAERSAELVVALLGVLKAGAAYLPLDPEYPADRLAFMIDDADAPVVLIQGHLRESAPATDATILDLDDPAEWAGRPGDDPRPPVTSGNAAYVIYTSGSTGKPKGVPNTHRGIVNRLQWMQRTYRLGGDDVVLQKTPAGFDVSVWEFFWPLLTGARLVLAKPGGHKDAAYLRDLLISENVTTAHFVPSMLAVFLADDERAAADCTALRRVICSGEELPVATAATFTTVLPDCELHNLYGPTEAAIDVTSWHCRPEAVAEAVTLPIGAPIANMRLYVLDGHGNPAPVGVPGELHIGGVGVARGYHRRPALTAERFVPDPFGTDLGARLYRTGDLARWRRDGNLEFLGRIDHQVKLRGLRIELGEIETALREREDVADAVVVVREDSPGDKRLVAYLTTPGGSDVDVAELRAALKQGLPDYMVPTAFVTLETLPLSPNGKLDRKALPAPQATRDAAAELVEPETATERMLAEIWTEVLGVEQLGVHDDFFDSGGHSLLATQVVARIRKASDGSGRPVGVMDLFQNRTIRELAVFIDAGADAATGPQPLLYELTPKTGKRTLSYVCVPYGGGSAIVYQPLADALPAGHALYSVAIPGHDVGLTEEGLPFHELVDRIVAEVRERVDGPLVLYGHCGVGSAIAVGVARKLTEAGRDVDAVYIGAMFPFARIKGVVGALRTRLEKLRSNREYANWLKGMGVDTDELDPEQADRIIGNMRADSRAAEEYFTELLDRHPEPMPAPIISVVGSEDPVTDYHSERYREWEFLTETTGLVVLDQAGHFFLKHRAEELAEIVTAIHPAMAQRETAEYGVDARGADAGWALHDTHYPAEPGQDAGPPAVQPSSRRFLSVAIGQLVSATGSALTGFAIPVWLFDRTGSVADLGLLWALTLLCGVAMLPIAGPLIDRFDRRRVMIAASGIAGAVQLTIALLLWSDRLELWVIYLLLPLNSMAGTYQRLAFQTAVPQLVPKRYLGHAVGLTQLTNGFAMLFAPLLGAGLYVAIGLPGIIALDMVSYLFALAVLLVVRFPDTLGFRRKEPLVTAIAEGLRFSWNLRGFRAMVIYFAVANVFLGPALVLTVPLTLSFGTVDQVAQVAVAEALGAVAGGVVMALWGGPRKRRMVGVFLGNLGMAVGCLVMGLRPSLVVVVSGVFLMAMAMTVSQGIYVTLVQVKVPQRFHGRVLALNQAISWSTLPLGFAVLAPVATSLFNPLLLPDGALAGSVGAIIGTGDGRGVGLTYVVFALMMAAVTVCASTIRLLRRFDTEVPDSLPDDLIGMQERQRRLKGTTAS</sequence>
<comment type="subcellular location">
    <subcellularLocation>
        <location evidence="2">Cell membrane</location>
        <topology evidence="2">Multi-pass membrane protein</topology>
    </subcellularLocation>
</comment>
<dbReference type="Gene3D" id="3.40.50.1820">
    <property type="entry name" value="alpha/beta hydrolase"/>
    <property type="match status" value="1"/>
</dbReference>
<dbReference type="NCBIfam" id="TIGR01733">
    <property type="entry name" value="AA-adenyl-dom"/>
    <property type="match status" value="1"/>
</dbReference>
<gene>
    <name evidence="12" type="ORF">J2S55_003825</name>
</gene>
<protein>
    <submittedName>
        <fullName evidence="12">Amino acid adenylation domain-containing protein</fullName>
    </submittedName>
</protein>
<evidence type="ECO:0000313" key="12">
    <source>
        <dbReference type="EMBL" id="MDP9864559.1"/>
    </source>
</evidence>
<dbReference type="InterPro" id="IPR010071">
    <property type="entry name" value="AA_adenyl_dom"/>
</dbReference>
<feature type="transmembrane region" description="Helical" evidence="9">
    <location>
        <begin position="1439"/>
        <end position="1460"/>
    </location>
</feature>
<dbReference type="InterPro" id="IPR009081">
    <property type="entry name" value="PP-bd_ACP"/>
</dbReference>
<dbReference type="Gene3D" id="3.30.300.30">
    <property type="match status" value="1"/>
</dbReference>
<name>A0ABT9R6Z0_9ACTN</name>
<dbReference type="PANTHER" id="PTHR45527:SF1">
    <property type="entry name" value="FATTY ACID SYNTHASE"/>
    <property type="match status" value="1"/>
</dbReference>
<keyword evidence="7 9" id="KW-0472">Membrane</keyword>
<organism evidence="12 13">
    <name type="scientific">Streptosporangium brasiliense</name>
    <dbReference type="NCBI Taxonomy" id="47480"/>
    <lineage>
        <taxon>Bacteria</taxon>
        <taxon>Bacillati</taxon>
        <taxon>Actinomycetota</taxon>
        <taxon>Actinomycetes</taxon>
        <taxon>Streptosporangiales</taxon>
        <taxon>Streptosporangiaceae</taxon>
        <taxon>Streptosporangium</taxon>
    </lineage>
</organism>
<dbReference type="Pfam" id="PF00668">
    <property type="entry name" value="Condensation"/>
    <property type="match status" value="1"/>
</dbReference>
<dbReference type="InterPro" id="IPR020846">
    <property type="entry name" value="MFS_dom"/>
</dbReference>
<feature type="transmembrane region" description="Helical" evidence="9">
    <location>
        <begin position="1673"/>
        <end position="1692"/>
    </location>
</feature>
<accession>A0ABT9R6Z0</accession>
<dbReference type="Gene3D" id="1.10.1200.10">
    <property type="entry name" value="ACP-like"/>
    <property type="match status" value="1"/>
</dbReference>
<dbReference type="PROSITE" id="PS00455">
    <property type="entry name" value="AMP_BINDING"/>
    <property type="match status" value="1"/>
</dbReference>
<keyword evidence="5 9" id="KW-0812">Transmembrane</keyword>
<feature type="transmembrane region" description="Helical" evidence="9">
    <location>
        <begin position="1551"/>
        <end position="1579"/>
    </location>
</feature>
<dbReference type="InterPro" id="IPR011701">
    <property type="entry name" value="MFS"/>
</dbReference>
<keyword evidence="3" id="KW-0596">Phosphopantetheine</keyword>
<dbReference type="CDD" id="cd06173">
    <property type="entry name" value="MFS_MefA_like"/>
    <property type="match status" value="1"/>
</dbReference>
<evidence type="ECO:0000256" key="3">
    <source>
        <dbReference type="ARBA" id="ARBA00022450"/>
    </source>
</evidence>
<dbReference type="RefSeq" id="WP_306862573.1">
    <property type="nucleotide sequence ID" value="NZ_JAUSRB010000002.1"/>
</dbReference>
<dbReference type="Pfam" id="PF00501">
    <property type="entry name" value="AMP-binding"/>
    <property type="match status" value="1"/>
</dbReference>
<dbReference type="Pfam" id="PF13193">
    <property type="entry name" value="AMP-binding_C"/>
    <property type="match status" value="1"/>
</dbReference>
<dbReference type="Gene3D" id="3.30.559.10">
    <property type="entry name" value="Chloramphenicol acetyltransferase-like domain"/>
    <property type="match status" value="1"/>
</dbReference>
<dbReference type="SMART" id="SM00824">
    <property type="entry name" value="PKS_TE"/>
    <property type="match status" value="1"/>
</dbReference>
<dbReference type="PROSITE" id="PS00012">
    <property type="entry name" value="PHOSPHOPANTETHEINE"/>
    <property type="match status" value="1"/>
</dbReference>
<feature type="transmembrane region" description="Helical" evidence="9">
    <location>
        <begin position="1467"/>
        <end position="1488"/>
    </location>
</feature>
<dbReference type="InterPro" id="IPR020806">
    <property type="entry name" value="PKS_PP-bd"/>
</dbReference>
<feature type="transmembrane region" description="Helical" evidence="9">
    <location>
        <begin position="1790"/>
        <end position="1810"/>
    </location>
</feature>
<feature type="domain" description="Major facilitator superfamily (MFS) profile" evidence="11">
    <location>
        <begin position="1401"/>
        <end position="1816"/>
    </location>
</feature>
<comment type="cofactor">
    <cofactor evidence="1">
        <name>pantetheine 4'-phosphate</name>
        <dbReference type="ChEBI" id="CHEBI:47942"/>
    </cofactor>
</comment>
<dbReference type="InterPro" id="IPR001031">
    <property type="entry name" value="Thioesterase"/>
</dbReference>
<evidence type="ECO:0000256" key="4">
    <source>
        <dbReference type="ARBA" id="ARBA00022553"/>
    </source>
</evidence>
<proteinExistence type="predicted"/>
<dbReference type="PROSITE" id="PS50850">
    <property type="entry name" value="MFS"/>
    <property type="match status" value="1"/>
</dbReference>
<evidence type="ECO:0000256" key="7">
    <source>
        <dbReference type="ARBA" id="ARBA00023136"/>
    </source>
</evidence>
<dbReference type="EMBL" id="JAUSRB010000002">
    <property type="protein sequence ID" value="MDP9864559.1"/>
    <property type="molecule type" value="Genomic_DNA"/>
</dbReference>
<evidence type="ECO:0000313" key="13">
    <source>
        <dbReference type="Proteomes" id="UP001230426"/>
    </source>
</evidence>
<dbReference type="InterPro" id="IPR036736">
    <property type="entry name" value="ACP-like_sf"/>
</dbReference>